<gene>
    <name evidence="6" type="ORF">A2U01_0011695</name>
</gene>
<name>A0A392MTX1_9FABA</name>
<dbReference type="SUPFAM" id="SSF48371">
    <property type="entry name" value="ARM repeat"/>
    <property type="match status" value="1"/>
</dbReference>
<comment type="similarity">
    <text evidence="1">Belongs to the importin alpha family.</text>
</comment>
<proteinExistence type="inferred from homology"/>
<comment type="caution">
    <text evidence="6">The sequence shown here is derived from an EMBL/GenBank/DDBJ whole genome shotgun (WGS) entry which is preliminary data.</text>
</comment>
<keyword evidence="7" id="KW-1185">Reference proteome</keyword>
<accession>A0A392MTX1</accession>
<dbReference type="InterPro" id="IPR016024">
    <property type="entry name" value="ARM-type_fold"/>
</dbReference>
<dbReference type="EMBL" id="LXQA010019022">
    <property type="protein sequence ID" value="MCH90773.1"/>
    <property type="molecule type" value="Genomic_DNA"/>
</dbReference>
<keyword evidence="2" id="KW-0813">Transport</keyword>
<dbReference type="Proteomes" id="UP000265520">
    <property type="component" value="Unassembled WGS sequence"/>
</dbReference>
<sequence>MQAVIEAGLIVQLVSLLQNAEFEIKKEAAWAIKNATSRGSDEQIKYLVGQDCIKPLCDLLVCPDSDSTIISVCLEGLVNILNVGKRENSNLYASKIRGSEEEFKKIENLLNHDNPEICSWAAKLLKNFSV</sequence>
<dbReference type="Pfam" id="PF00514">
    <property type="entry name" value="Arm"/>
    <property type="match status" value="2"/>
</dbReference>
<evidence type="ECO:0000256" key="5">
    <source>
        <dbReference type="PROSITE-ProRule" id="PRU00259"/>
    </source>
</evidence>
<dbReference type="Gene3D" id="1.25.10.10">
    <property type="entry name" value="Leucine-rich Repeat Variant"/>
    <property type="match status" value="1"/>
</dbReference>
<dbReference type="SMART" id="SM00185">
    <property type="entry name" value="ARM"/>
    <property type="match status" value="2"/>
</dbReference>
<organism evidence="6 7">
    <name type="scientific">Trifolium medium</name>
    <dbReference type="NCBI Taxonomy" id="97028"/>
    <lineage>
        <taxon>Eukaryota</taxon>
        <taxon>Viridiplantae</taxon>
        <taxon>Streptophyta</taxon>
        <taxon>Embryophyta</taxon>
        <taxon>Tracheophyta</taxon>
        <taxon>Spermatophyta</taxon>
        <taxon>Magnoliopsida</taxon>
        <taxon>eudicotyledons</taxon>
        <taxon>Gunneridae</taxon>
        <taxon>Pentapetalae</taxon>
        <taxon>rosids</taxon>
        <taxon>fabids</taxon>
        <taxon>Fabales</taxon>
        <taxon>Fabaceae</taxon>
        <taxon>Papilionoideae</taxon>
        <taxon>50 kb inversion clade</taxon>
        <taxon>NPAAA clade</taxon>
        <taxon>Hologalegina</taxon>
        <taxon>IRL clade</taxon>
        <taxon>Trifolieae</taxon>
        <taxon>Trifolium</taxon>
    </lineage>
</organism>
<evidence type="ECO:0000256" key="3">
    <source>
        <dbReference type="ARBA" id="ARBA00022737"/>
    </source>
</evidence>
<protein>
    <submittedName>
        <fullName evidence="6">Importin subunit alpha-1-like</fullName>
    </submittedName>
</protein>
<evidence type="ECO:0000256" key="4">
    <source>
        <dbReference type="ARBA" id="ARBA00022927"/>
    </source>
</evidence>
<dbReference type="InterPro" id="IPR011989">
    <property type="entry name" value="ARM-like"/>
</dbReference>
<dbReference type="PANTHER" id="PTHR23316">
    <property type="entry name" value="IMPORTIN ALPHA"/>
    <property type="match status" value="1"/>
</dbReference>
<evidence type="ECO:0000313" key="7">
    <source>
        <dbReference type="Proteomes" id="UP000265520"/>
    </source>
</evidence>
<keyword evidence="4" id="KW-0653">Protein transport</keyword>
<dbReference type="PROSITE" id="PS50176">
    <property type="entry name" value="ARM_REPEAT"/>
    <property type="match status" value="1"/>
</dbReference>
<dbReference type="InterPro" id="IPR000225">
    <property type="entry name" value="Armadillo"/>
</dbReference>
<keyword evidence="3" id="KW-0677">Repeat</keyword>
<reference evidence="6 7" key="1">
    <citation type="journal article" date="2018" name="Front. Plant Sci.">
        <title>Red Clover (Trifolium pratense) and Zigzag Clover (T. medium) - A Picture of Genomic Similarities and Differences.</title>
        <authorList>
            <person name="Dluhosova J."/>
            <person name="Istvanek J."/>
            <person name="Nedelnik J."/>
            <person name="Repkova J."/>
        </authorList>
    </citation>
    <scope>NUCLEOTIDE SEQUENCE [LARGE SCALE GENOMIC DNA]</scope>
    <source>
        <strain evidence="7">cv. 10/8</strain>
        <tissue evidence="6">Leaf</tissue>
    </source>
</reference>
<evidence type="ECO:0000313" key="6">
    <source>
        <dbReference type="EMBL" id="MCH90773.1"/>
    </source>
</evidence>
<evidence type="ECO:0000256" key="2">
    <source>
        <dbReference type="ARBA" id="ARBA00022448"/>
    </source>
</evidence>
<evidence type="ECO:0000256" key="1">
    <source>
        <dbReference type="ARBA" id="ARBA00010394"/>
    </source>
</evidence>
<dbReference type="GO" id="GO:0015031">
    <property type="term" value="P:protein transport"/>
    <property type="evidence" value="ECO:0007669"/>
    <property type="project" value="UniProtKB-KW"/>
</dbReference>
<feature type="repeat" description="ARM" evidence="5">
    <location>
        <begin position="8"/>
        <end position="43"/>
    </location>
</feature>
<dbReference type="AlphaFoldDB" id="A0A392MTX1"/>